<comment type="caution">
    <text evidence="2">The sequence shown here is derived from an EMBL/GenBank/DDBJ whole genome shotgun (WGS) entry which is preliminary data.</text>
</comment>
<evidence type="ECO:0000313" key="2">
    <source>
        <dbReference type="EMBL" id="NIK73812.1"/>
    </source>
</evidence>
<dbReference type="EMBL" id="JAASRN010000002">
    <property type="protein sequence ID" value="NIK73812.1"/>
    <property type="molecule type" value="Genomic_DNA"/>
</dbReference>
<accession>A0A846MR10</accession>
<dbReference type="Pfam" id="PF26622">
    <property type="entry name" value="DUF8199"/>
    <property type="match status" value="1"/>
</dbReference>
<keyword evidence="1" id="KW-0812">Transmembrane</keyword>
<dbReference type="NCBIfam" id="NF047658">
    <property type="entry name" value="HYC_CC_PP"/>
    <property type="match status" value="1"/>
</dbReference>
<sequence length="149" mass="16467">MKHSAHSLMKAFLSICFAVMTLLSQIGLSVARHYCGTRLVNEQVGIVVHPKGCGMEQSQVKAAADCSGEALTKTHCCSNELMVFQLKEDYTPALAGLPLSAPVWVLLLLVFFPSFLVFPLSRVLPPAVVSANLRRKGRRWLSHICCWRI</sequence>
<dbReference type="RefSeq" id="WP_166919077.1">
    <property type="nucleotide sequence ID" value="NZ_JAASRN010000002.1"/>
</dbReference>
<dbReference type="InterPro" id="IPR058512">
    <property type="entry name" value="DUF8199"/>
</dbReference>
<dbReference type="AlphaFoldDB" id="A0A846MR10"/>
<dbReference type="Proteomes" id="UP000537126">
    <property type="component" value="Unassembled WGS sequence"/>
</dbReference>
<feature type="transmembrane region" description="Helical" evidence="1">
    <location>
        <begin position="103"/>
        <end position="129"/>
    </location>
</feature>
<keyword evidence="1" id="KW-1133">Transmembrane helix</keyword>
<evidence type="ECO:0000313" key="3">
    <source>
        <dbReference type="Proteomes" id="UP000537126"/>
    </source>
</evidence>
<keyword evidence="3" id="KW-1185">Reference proteome</keyword>
<evidence type="ECO:0000256" key="1">
    <source>
        <dbReference type="SAM" id="Phobius"/>
    </source>
</evidence>
<organism evidence="2 3">
    <name type="scientific">Thermonema lapsum</name>
    <dbReference type="NCBI Taxonomy" id="28195"/>
    <lineage>
        <taxon>Bacteria</taxon>
        <taxon>Pseudomonadati</taxon>
        <taxon>Bacteroidota</taxon>
        <taxon>Cytophagia</taxon>
        <taxon>Cytophagales</taxon>
        <taxon>Thermonemataceae</taxon>
        <taxon>Thermonema</taxon>
    </lineage>
</organism>
<reference evidence="2 3" key="1">
    <citation type="submission" date="2020-03" db="EMBL/GenBank/DDBJ databases">
        <title>Genomic Encyclopedia of Type Strains, Phase IV (KMG-IV): sequencing the most valuable type-strain genomes for metagenomic binning, comparative biology and taxonomic classification.</title>
        <authorList>
            <person name="Goeker M."/>
        </authorList>
    </citation>
    <scope>NUCLEOTIDE SEQUENCE [LARGE SCALE GENOMIC DNA]</scope>
    <source>
        <strain evidence="2 3">DSM 5718</strain>
    </source>
</reference>
<protein>
    <submittedName>
        <fullName evidence="2">Uncharacterized protein</fullName>
    </submittedName>
</protein>
<keyword evidence="1" id="KW-0472">Membrane</keyword>
<proteinExistence type="predicted"/>
<dbReference type="InterPro" id="IPR058060">
    <property type="entry name" value="HYC_CC_PP"/>
</dbReference>
<name>A0A846MR10_9BACT</name>
<gene>
    <name evidence="2" type="ORF">FHS56_001325</name>
</gene>